<keyword evidence="4" id="KW-0206">Cytoskeleton</keyword>
<feature type="region of interest" description="Disordered" evidence="6">
    <location>
        <begin position="376"/>
        <end position="414"/>
    </location>
</feature>
<reference evidence="7" key="1">
    <citation type="submission" date="2020-05" db="EMBL/GenBank/DDBJ databases">
        <title>Phylogenomic resolution of chytrid fungi.</title>
        <authorList>
            <person name="Stajich J.E."/>
            <person name="Amses K."/>
            <person name="Simmons R."/>
            <person name="Seto K."/>
            <person name="Myers J."/>
            <person name="Bonds A."/>
            <person name="Quandt C.A."/>
            <person name="Barry K."/>
            <person name="Liu P."/>
            <person name="Grigoriev I."/>
            <person name="Longcore J.E."/>
            <person name="James T.Y."/>
        </authorList>
    </citation>
    <scope>NUCLEOTIDE SEQUENCE</scope>
    <source>
        <strain evidence="7">PLAUS21</strain>
    </source>
</reference>
<name>A0AAD5UKT0_9FUNG</name>
<sequence length="538" mass="60055">MAEGEQQAGGGAKPQTTLFSDDNEFWQAKNFLNTKMGVKAPINLYDHLTNVIMHAMETKATNVVDNFEQLSLDVKKQLFTLDESLPTSIKVSGEKHLEYESVKQKISFYKKPAEDATDGDTGDFPDMMDLAGLWEWAGVSFGKEDTFLLFLAIKNLVEVKQLKSVRLWGKIFGTQGNYIIVEAELKEGAADEEDAIVNAEEVFEKEVPAVTAKDEDDGVAVPKVKQMAPLGKEVRIGVNKYIYYVCSHIGGPWTRLPDVVPERLQESRKIHKYFTGDLKHKIESYPEFKGNEAQYLRCQIARISAATVVSPKGYYIIDPEAEDVEENNGNPPIIINPEYEGLTNEQLTSPGNWVHHVPYILPQGRCVWEAPKAIKEEVEGEEKEEEEEEEQEDDANSAEPESGPSLLGVLTSDDDHGTIPAWSSRICSQLSPTKFSPVCLRSNNWPGASAMAYNDKFANIYVGDGLKDLGNPEQHFVPPALGPIQKEYTIPEGSENILTEQLDPTVEAEEAYEEEKRAKDDEGKEEEEGGEVEEAEEE</sequence>
<evidence type="ECO:0000256" key="4">
    <source>
        <dbReference type="ARBA" id="ARBA00023212"/>
    </source>
</evidence>
<dbReference type="GO" id="GO:0035082">
    <property type="term" value="P:axoneme assembly"/>
    <property type="evidence" value="ECO:0007669"/>
    <property type="project" value="TreeGrafter"/>
</dbReference>
<evidence type="ECO:0000313" key="7">
    <source>
        <dbReference type="EMBL" id="KAJ3260820.1"/>
    </source>
</evidence>
<dbReference type="Pfam" id="PF04712">
    <property type="entry name" value="Radial_spoke"/>
    <property type="match status" value="1"/>
</dbReference>
<dbReference type="GO" id="GO:0001534">
    <property type="term" value="C:radial spoke"/>
    <property type="evidence" value="ECO:0007669"/>
    <property type="project" value="InterPro"/>
</dbReference>
<dbReference type="CDD" id="cd22963">
    <property type="entry name" value="DD_CrRSP4-like"/>
    <property type="match status" value="1"/>
</dbReference>
<comment type="subcellular location">
    <subcellularLocation>
        <location evidence="1">Cytoplasm</location>
        <location evidence="1">Cytoskeleton</location>
        <location evidence="1">Cilium axoneme</location>
    </subcellularLocation>
</comment>
<dbReference type="GO" id="GO:0060294">
    <property type="term" value="P:cilium movement involved in cell motility"/>
    <property type="evidence" value="ECO:0007669"/>
    <property type="project" value="InterPro"/>
</dbReference>
<gene>
    <name evidence="7" type="primary">RSPH4A</name>
    <name evidence="7" type="ORF">HK103_007383</name>
</gene>
<keyword evidence="5" id="KW-0966">Cell projection</keyword>
<proteinExistence type="predicted"/>
<organism evidence="7 8">
    <name type="scientific">Boothiomyces macroporosus</name>
    <dbReference type="NCBI Taxonomy" id="261099"/>
    <lineage>
        <taxon>Eukaryota</taxon>
        <taxon>Fungi</taxon>
        <taxon>Fungi incertae sedis</taxon>
        <taxon>Chytridiomycota</taxon>
        <taxon>Chytridiomycota incertae sedis</taxon>
        <taxon>Chytridiomycetes</taxon>
        <taxon>Rhizophydiales</taxon>
        <taxon>Terramycetaceae</taxon>
        <taxon>Boothiomyces</taxon>
    </lineage>
</organism>
<accession>A0AAD5UKT0</accession>
<feature type="region of interest" description="Disordered" evidence="6">
    <location>
        <begin position="493"/>
        <end position="538"/>
    </location>
</feature>
<evidence type="ECO:0000256" key="3">
    <source>
        <dbReference type="ARBA" id="ARBA00023069"/>
    </source>
</evidence>
<feature type="compositionally biased region" description="Acidic residues" evidence="6">
    <location>
        <begin position="378"/>
        <end position="396"/>
    </location>
</feature>
<dbReference type="PANTHER" id="PTHR13159:SF0">
    <property type="entry name" value="RADIAL SPOKE HEAD 6 HOMOLOG A"/>
    <property type="match status" value="1"/>
</dbReference>
<protein>
    <submittedName>
        <fullName evidence="7">Radial spoke head protein 4 A</fullName>
    </submittedName>
</protein>
<dbReference type="Proteomes" id="UP001210925">
    <property type="component" value="Unassembled WGS sequence"/>
</dbReference>
<dbReference type="InterPro" id="IPR006802">
    <property type="entry name" value="Radial_spoke"/>
</dbReference>
<keyword evidence="3" id="KW-0969">Cilium</keyword>
<keyword evidence="8" id="KW-1185">Reference proteome</keyword>
<evidence type="ECO:0000256" key="1">
    <source>
        <dbReference type="ARBA" id="ARBA00004430"/>
    </source>
</evidence>
<dbReference type="PANTHER" id="PTHR13159">
    <property type="entry name" value="RADIAL SPOKEHEAD-RELATED"/>
    <property type="match status" value="1"/>
</dbReference>
<comment type="caution">
    <text evidence="7">The sequence shown here is derived from an EMBL/GenBank/DDBJ whole genome shotgun (WGS) entry which is preliminary data.</text>
</comment>
<evidence type="ECO:0000256" key="6">
    <source>
        <dbReference type="SAM" id="MobiDB-lite"/>
    </source>
</evidence>
<dbReference type="EMBL" id="JADGKB010000009">
    <property type="protein sequence ID" value="KAJ3260820.1"/>
    <property type="molecule type" value="Genomic_DNA"/>
</dbReference>
<keyword evidence="2" id="KW-0963">Cytoplasm</keyword>
<evidence type="ECO:0000313" key="8">
    <source>
        <dbReference type="Proteomes" id="UP001210925"/>
    </source>
</evidence>
<evidence type="ECO:0000256" key="2">
    <source>
        <dbReference type="ARBA" id="ARBA00022490"/>
    </source>
</evidence>
<dbReference type="AlphaFoldDB" id="A0AAD5UKT0"/>
<evidence type="ECO:0000256" key="5">
    <source>
        <dbReference type="ARBA" id="ARBA00023273"/>
    </source>
</evidence>
<feature type="compositionally biased region" description="Acidic residues" evidence="6">
    <location>
        <begin position="523"/>
        <end position="538"/>
    </location>
</feature>